<dbReference type="RefSeq" id="WP_191846684.1">
    <property type="nucleotide sequence ID" value="NZ_BMUO01000004.1"/>
</dbReference>
<keyword evidence="2" id="KW-1003">Cell membrane</keyword>
<comment type="caution">
    <text evidence="10">The sequence shown here is derived from an EMBL/GenBank/DDBJ whole genome shotgun (WGS) entry which is preliminary data.</text>
</comment>
<dbReference type="Pfam" id="PF18967">
    <property type="entry name" value="PycTM"/>
    <property type="match status" value="1"/>
</dbReference>
<feature type="transmembrane region" description="Helical" evidence="8">
    <location>
        <begin position="56"/>
        <end position="76"/>
    </location>
</feature>
<dbReference type="EMBL" id="JAYXNZ010000002">
    <property type="protein sequence ID" value="MEC7055437.1"/>
    <property type="molecule type" value="Genomic_DNA"/>
</dbReference>
<sequence>MTAWQVHSVLAEWTRTVDAKASFALAMESAALAGVAALSGSGHRLGSVSGALPKTALWTGLALLALSAVLAILAVLPRHNRAGRMRSDHVDDFIFYGHLRHWSPDELADHLGRHAPLPALTRQLVDMSRIVWIKQRLVRQSLLTAVGGCALIAVAGLTG</sequence>
<evidence type="ECO:0000256" key="6">
    <source>
        <dbReference type="ARBA" id="ARBA00023118"/>
    </source>
</evidence>
<dbReference type="InterPro" id="IPR043760">
    <property type="entry name" value="PycTM_dom"/>
</dbReference>
<gene>
    <name evidence="10" type="ORF">RFN57_24595</name>
</gene>
<feature type="transmembrane region" description="Helical" evidence="8">
    <location>
        <begin position="137"/>
        <end position="157"/>
    </location>
</feature>
<comment type="subcellular location">
    <subcellularLocation>
        <location evidence="1">Cell membrane</location>
    </subcellularLocation>
</comment>
<keyword evidence="6" id="KW-0051">Antiviral defense</keyword>
<dbReference type="Proteomes" id="UP001353952">
    <property type="component" value="Unassembled WGS sequence"/>
</dbReference>
<evidence type="ECO:0000259" key="9">
    <source>
        <dbReference type="Pfam" id="PF18967"/>
    </source>
</evidence>
<evidence type="ECO:0000256" key="1">
    <source>
        <dbReference type="ARBA" id="ARBA00004236"/>
    </source>
</evidence>
<reference evidence="10 11" key="1">
    <citation type="submission" date="2024-01" db="EMBL/GenBank/DDBJ databases">
        <title>Genome analysis.</title>
        <authorList>
            <person name="Zhang K."/>
        </authorList>
    </citation>
    <scope>NUCLEOTIDE SEQUENCE [LARGE SCALE GENOMIC DNA]</scope>
    <source>
        <strain evidence="10 11">CGMCC 4.1753</strain>
    </source>
</reference>
<evidence type="ECO:0000256" key="4">
    <source>
        <dbReference type="ARBA" id="ARBA00022741"/>
    </source>
</evidence>
<evidence type="ECO:0000256" key="5">
    <source>
        <dbReference type="ARBA" id="ARBA00022989"/>
    </source>
</evidence>
<keyword evidence="7 8" id="KW-0472">Membrane</keyword>
<accession>A0ABU6M1J9</accession>
<evidence type="ECO:0000256" key="8">
    <source>
        <dbReference type="SAM" id="Phobius"/>
    </source>
</evidence>
<organism evidence="10 11">
    <name type="scientific">Streptomyces violaceochromogenes</name>
    <dbReference type="NCBI Taxonomy" id="67377"/>
    <lineage>
        <taxon>Bacteria</taxon>
        <taxon>Bacillati</taxon>
        <taxon>Actinomycetota</taxon>
        <taxon>Actinomycetes</taxon>
        <taxon>Kitasatosporales</taxon>
        <taxon>Streptomycetaceae</taxon>
        <taxon>Streptomyces</taxon>
    </lineage>
</organism>
<protein>
    <submittedName>
        <fullName evidence="10">Pycsar system effector family protein</fullName>
    </submittedName>
</protein>
<name>A0ABU6M1J9_9ACTN</name>
<evidence type="ECO:0000256" key="7">
    <source>
        <dbReference type="ARBA" id="ARBA00023136"/>
    </source>
</evidence>
<evidence type="ECO:0000313" key="11">
    <source>
        <dbReference type="Proteomes" id="UP001353952"/>
    </source>
</evidence>
<keyword evidence="5 8" id="KW-1133">Transmembrane helix</keyword>
<keyword evidence="4" id="KW-0547">Nucleotide-binding</keyword>
<proteinExistence type="predicted"/>
<feature type="domain" description="Pycsar effector protein" evidence="9">
    <location>
        <begin position="3"/>
        <end position="155"/>
    </location>
</feature>
<evidence type="ECO:0000256" key="3">
    <source>
        <dbReference type="ARBA" id="ARBA00022692"/>
    </source>
</evidence>
<evidence type="ECO:0000256" key="2">
    <source>
        <dbReference type="ARBA" id="ARBA00022475"/>
    </source>
</evidence>
<keyword evidence="3 8" id="KW-0812">Transmembrane</keyword>
<evidence type="ECO:0000313" key="10">
    <source>
        <dbReference type="EMBL" id="MEC7055437.1"/>
    </source>
</evidence>
<keyword evidence="11" id="KW-1185">Reference proteome</keyword>